<dbReference type="SUPFAM" id="SSF51338">
    <property type="entry name" value="Composite domain of metallo-dependent hydrolases"/>
    <property type="match status" value="1"/>
</dbReference>
<dbReference type="EMBL" id="UINC01033455">
    <property type="protein sequence ID" value="SVB22775.1"/>
    <property type="molecule type" value="Genomic_DNA"/>
</dbReference>
<gene>
    <name evidence="3" type="ORF">METZ01_LOCUS175629</name>
</gene>
<dbReference type="PANTHER" id="PTHR43794:SF11">
    <property type="entry name" value="AMIDOHYDROLASE-RELATED DOMAIN-CONTAINING PROTEIN"/>
    <property type="match status" value="1"/>
</dbReference>
<evidence type="ECO:0000313" key="3">
    <source>
        <dbReference type="EMBL" id="SVB22775.1"/>
    </source>
</evidence>
<dbReference type="InterPro" id="IPR011059">
    <property type="entry name" value="Metal-dep_hydrolase_composite"/>
</dbReference>
<dbReference type="AlphaFoldDB" id="A0A382C9I2"/>
<dbReference type="InterPro" id="IPR006680">
    <property type="entry name" value="Amidohydro-rel"/>
</dbReference>
<dbReference type="InterPro" id="IPR032466">
    <property type="entry name" value="Metal_Hydrolase"/>
</dbReference>
<evidence type="ECO:0000259" key="2">
    <source>
        <dbReference type="Pfam" id="PF01979"/>
    </source>
</evidence>
<feature type="non-terminal residue" evidence="3">
    <location>
        <position position="459"/>
    </location>
</feature>
<dbReference type="Gene3D" id="3.20.20.140">
    <property type="entry name" value="Metal-dependent hydrolases"/>
    <property type="match status" value="1"/>
</dbReference>
<dbReference type="GO" id="GO:0016810">
    <property type="term" value="F:hydrolase activity, acting on carbon-nitrogen (but not peptide) bonds"/>
    <property type="evidence" value="ECO:0007669"/>
    <property type="project" value="InterPro"/>
</dbReference>
<dbReference type="InterPro" id="IPR050287">
    <property type="entry name" value="MTA/SAH_deaminase"/>
</dbReference>
<protein>
    <recommendedName>
        <fullName evidence="2">Amidohydrolase-related domain-containing protein</fullName>
    </recommendedName>
</protein>
<accession>A0A382C9I2</accession>
<proteinExistence type="predicted"/>
<name>A0A382C9I2_9ZZZZ</name>
<organism evidence="3">
    <name type="scientific">marine metagenome</name>
    <dbReference type="NCBI Taxonomy" id="408172"/>
    <lineage>
        <taxon>unclassified sequences</taxon>
        <taxon>metagenomes</taxon>
        <taxon>ecological metagenomes</taxon>
    </lineage>
</organism>
<dbReference type="PANTHER" id="PTHR43794">
    <property type="entry name" value="AMINOHYDROLASE SSNA-RELATED"/>
    <property type="match status" value="1"/>
</dbReference>
<feature type="domain" description="Amidohydrolase-related" evidence="2">
    <location>
        <begin position="72"/>
        <end position="459"/>
    </location>
</feature>
<dbReference type="SUPFAM" id="SSF51556">
    <property type="entry name" value="Metallo-dependent hydrolases"/>
    <property type="match status" value="1"/>
</dbReference>
<reference evidence="3" key="1">
    <citation type="submission" date="2018-05" db="EMBL/GenBank/DDBJ databases">
        <authorList>
            <person name="Lanie J.A."/>
            <person name="Ng W.-L."/>
            <person name="Kazmierczak K.M."/>
            <person name="Andrzejewski T.M."/>
            <person name="Davidsen T.M."/>
            <person name="Wayne K.J."/>
            <person name="Tettelin H."/>
            <person name="Glass J.I."/>
            <person name="Rusch D."/>
            <person name="Podicherti R."/>
            <person name="Tsui H.-C.T."/>
            <person name="Winkler M.E."/>
        </authorList>
    </citation>
    <scope>NUCLEOTIDE SEQUENCE</scope>
</reference>
<keyword evidence="1" id="KW-0378">Hydrolase</keyword>
<dbReference type="Pfam" id="PF01979">
    <property type="entry name" value="Amidohydro_1"/>
    <property type="match status" value="1"/>
</dbReference>
<dbReference type="Gene3D" id="2.30.40.10">
    <property type="entry name" value="Urease, subunit C, domain 1"/>
    <property type="match status" value="1"/>
</dbReference>
<evidence type="ECO:0000256" key="1">
    <source>
        <dbReference type="ARBA" id="ARBA00022801"/>
    </source>
</evidence>
<sequence>MNARKVLGGVELATSLIRGKYVISEVTGPDSAVVISDGAVLQRDGEIIEVGTYDDLRDRYQVDEIIGSPSYVVMPGLVNDHFHVGLTPFQLGAPDLPLELWGLSRMRAIDVDPYLDQLYGATLMIRSGTTTVQALHSPPKGRGPFDLDISEKVINAYQESGMRVSYAPMLVNRDSLVVGAGGGEDEFASQLPQELSNRFKSLLNRSYLPAEEVIAQVDDLYEKYSRKPSERVRITVAPSNVHRCSDDLLVGLRQLATKYKTGIHIHLQETVYQKLYGLRTWKTTPLQHLRELGFLGPDVVCGHGVWVTEEDIETMAETGAVVCHNASSNLRLQSGIAPVNHLLQKGIRVALGSDEAGLNDDKDMLQEMRLALKIHRVPGVDNAPPTAHQIFQMATVNGAYASWFEDRVGTLKPGKRADLVLMNLKNIEEPYLDPDVSIVDAVVHRGRNIDVDTVMVDGE</sequence>